<accession>A0A285NRC3</accession>
<protein>
    <submittedName>
        <fullName evidence="2">Uncharacterized conserved protein, Alpha-E superfamily</fullName>
    </submittedName>
</protein>
<organism evidence="2 3">
    <name type="scientific">Persephonella hydrogeniphila</name>
    <dbReference type="NCBI Taxonomy" id="198703"/>
    <lineage>
        <taxon>Bacteria</taxon>
        <taxon>Pseudomonadati</taxon>
        <taxon>Aquificota</taxon>
        <taxon>Aquificia</taxon>
        <taxon>Aquificales</taxon>
        <taxon>Hydrogenothermaceae</taxon>
        <taxon>Persephonella</taxon>
    </lineage>
</organism>
<evidence type="ECO:0000313" key="2">
    <source>
        <dbReference type="EMBL" id="SNZ11738.1"/>
    </source>
</evidence>
<evidence type="ECO:0000313" key="3">
    <source>
        <dbReference type="Proteomes" id="UP000219036"/>
    </source>
</evidence>
<proteinExistence type="predicted"/>
<dbReference type="OrthoDB" id="9803532at2"/>
<dbReference type="EMBL" id="OBEI01000016">
    <property type="protein sequence ID" value="SNZ11738.1"/>
    <property type="molecule type" value="Genomic_DNA"/>
</dbReference>
<dbReference type="Pfam" id="PF04168">
    <property type="entry name" value="Alpha-E"/>
    <property type="match status" value="1"/>
</dbReference>
<dbReference type="Proteomes" id="UP000219036">
    <property type="component" value="Unassembled WGS sequence"/>
</dbReference>
<dbReference type="PANTHER" id="PTHR34595">
    <property type="entry name" value="BLR5612 PROTEIN"/>
    <property type="match status" value="1"/>
</dbReference>
<keyword evidence="3" id="KW-1185">Reference proteome</keyword>
<feature type="domain" description="DUF403" evidence="1">
    <location>
        <begin position="1"/>
        <end position="311"/>
    </location>
</feature>
<evidence type="ECO:0000259" key="1">
    <source>
        <dbReference type="Pfam" id="PF04168"/>
    </source>
</evidence>
<gene>
    <name evidence="2" type="ORF">SAMN06265182_2111</name>
</gene>
<sequence>MLSRIANNLFWLGRYLERVEDTARFVEVQYYSFLDAPFIHKEEIALNSILSMLGNPEYYYSKHKKLDEKSILFTAILDINNPVSVISSLSFARENARTTRDILSEDLWEAINKFYLFLKNYSKKKFLKAPFDLFEDIIENCFIINGIIDRIIMKDIGWAFIKLGIDIERSAQLSRMIIAKLESIEKSGRTSTVAENFHWRTLLESAAALDINKAVNHRATDKEKVIELLTLNLKSPRSIAYNLQKIYEYLMMITPEKEEKAGTPEFEAGKISSRLKFTTVEDIFKEGEKEFFLKVLNDIYNLASTIEKRYFVY</sequence>
<dbReference type="PANTHER" id="PTHR34595:SF7">
    <property type="entry name" value="SLL1039 PROTEIN"/>
    <property type="match status" value="1"/>
</dbReference>
<dbReference type="InterPro" id="IPR007296">
    <property type="entry name" value="DUF403"/>
</dbReference>
<dbReference type="AlphaFoldDB" id="A0A285NRC3"/>
<reference evidence="3" key="1">
    <citation type="submission" date="2017-09" db="EMBL/GenBank/DDBJ databases">
        <authorList>
            <person name="Varghese N."/>
            <person name="Submissions S."/>
        </authorList>
    </citation>
    <scope>NUCLEOTIDE SEQUENCE [LARGE SCALE GENOMIC DNA]</scope>
    <source>
        <strain evidence="3">DSM 15103</strain>
    </source>
</reference>
<dbReference type="InterPro" id="IPR051680">
    <property type="entry name" value="ATP-dep_Glu-Cys_Ligase-2"/>
</dbReference>
<dbReference type="RefSeq" id="WP_097001247.1">
    <property type="nucleotide sequence ID" value="NZ_OBEI01000016.1"/>
</dbReference>
<name>A0A285NRC3_9AQUI</name>